<name>A0A139WR38_9CYAN</name>
<accession>A0A139WR38</accession>
<protein>
    <submittedName>
        <fullName evidence="1">Uncharacterized protein</fullName>
    </submittedName>
</protein>
<organism evidence="1 2">
    <name type="scientific">Scytonema hofmannii PCC 7110</name>
    <dbReference type="NCBI Taxonomy" id="128403"/>
    <lineage>
        <taxon>Bacteria</taxon>
        <taxon>Bacillati</taxon>
        <taxon>Cyanobacteriota</taxon>
        <taxon>Cyanophyceae</taxon>
        <taxon>Nostocales</taxon>
        <taxon>Scytonemataceae</taxon>
        <taxon>Scytonema</taxon>
    </lineage>
</organism>
<keyword evidence="2" id="KW-1185">Reference proteome</keyword>
<gene>
    <name evidence="1" type="ORF">WA1_50165</name>
</gene>
<reference evidence="1 2" key="1">
    <citation type="journal article" date="2013" name="Genome Biol. Evol.">
        <title>Genomes of Stigonematalean cyanobacteria (subsection V) and the evolution of oxygenic photosynthesis from prokaryotes to plastids.</title>
        <authorList>
            <person name="Dagan T."/>
            <person name="Roettger M."/>
            <person name="Stucken K."/>
            <person name="Landan G."/>
            <person name="Koch R."/>
            <person name="Major P."/>
            <person name="Gould S.B."/>
            <person name="Goremykin V.V."/>
            <person name="Rippka R."/>
            <person name="Tandeau de Marsac N."/>
            <person name="Gugger M."/>
            <person name="Lockhart P.J."/>
            <person name="Allen J.F."/>
            <person name="Brune I."/>
            <person name="Maus I."/>
            <person name="Puhler A."/>
            <person name="Martin W.F."/>
        </authorList>
    </citation>
    <scope>NUCLEOTIDE SEQUENCE [LARGE SCALE GENOMIC DNA]</scope>
    <source>
        <strain evidence="1 2">PCC 7110</strain>
    </source>
</reference>
<sequence length="224" mass="26089">MLLDFFLQSQFIVRAYYNGQRNKLSSYSKFLPVGELQLTRGGADSLLVDLYSFDETEVVLTDLPGQHLPQFKTFVRETLFFEQLLPIGYRVTFVHPISHRQDCVEYLQELLEFCGNEADYLLVKNLHFGEYFKYYDSADVQSFISQFKVAELCLNNLPIYAYQALEDCSLPYSETVSSTDIDVIFRSMIFNWMEDFYEKISNNSTVSRYLGLSADESVREKLAF</sequence>
<dbReference type="AlphaFoldDB" id="A0A139WR38"/>
<evidence type="ECO:0000313" key="1">
    <source>
        <dbReference type="EMBL" id="KYC34893.1"/>
    </source>
</evidence>
<evidence type="ECO:0000313" key="2">
    <source>
        <dbReference type="Proteomes" id="UP000076925"/>
    </source>
</evidence>
<dbReference type="EMBL" id="ANNX02000064">
    <property type="protein sequence ID" value="KYC34893.1"/>
    <property type="molecule type" value="Genomic_DNA"/>
</dbReference>
<proteinExistence type="predicted"/>
<comment type="caution">
    <text evidence="1">The sequence shown here is derived from an EMBL/GenBank/DDBJ whole genome shotgun (WGS) entry which is preliminary data.</text>
</comment>
<dbReference type="Proteomes" id="UP000076925">
    <property type="component" value="Unassembled WGS sequence"/>
</dbReference>